<dbReference type="FunFam" id="3.40.800.20:FF:000001">
    <property type="entry name" value="Histone deacetylase"/>
    <property type="match status" value="1"/>
</dbReference>
<proteinExistence type="inferred from homology"/>
<evidence type="ECO:0000256" key="5">
    <source>
        <dbReference type="ARBA" id="ARBA00022853"/>
    </source>
</evidence>
<evidence type="ECO:0000256" key="1">
    <source>
        <dbReference type="ARBA" id="ARBA00004123"/>
    </source>
</evidence>
<comment type="subcellular location">
    <subcellularLocation>
        <location evidence="1">Nucleus</location>
    </subcellularLocation>
</comment>
<keyword evidence="5" id="KW-0156">Chromatin regulator</keyword>
<dbReference type="EC" id="3.5.1.98" evidence="2"/>
<dbReference type="Proteomes" id="UP000001514">
    <property type="component" value="Unassembled WGS sequence"/>
</dbReference>
<dbReference type="InterPro" id="IPR000286">
    <property type="entry name" value="HDACs"/>
</dbReference>
<evidence type="ECO:0000256" key="2">
    <source>
        <dbReference type="ARBA" id="ARBA00012111"/>
    </source>
</evidence>
<dbReference type="InterPro" id="IPR023801">
    <property type="entry name" value="His_deacetylse_dom"/>
</dbReference>
<keyword evidence="8" id="KW-0539">Nucleus</keyword>
<comment type="catalytic activity">
    <reaction evidence="9">
        <text>N(6)-acetyl-L-lysyl-[histone] + H2O = L-lysyl-[histone] + acetate</text>
        <dbReference type="Rhea" id="RHEA:58196"/>
        <dbReference type="Rhea" id="RHEA-COMP:9845"/>
        <dbReference type="Rhea" id="RHEA-COMP:11338"/>
        <dbReference type="ChEBI" id="CHEBI:15377"/>
        <dbReference type="ChEBI" id="CHEBI:29969"/>
        <dbReference type="ChEBI" id="CHEBI:30089"/>
        <dbReference type="ChEBI" id="CHEBI:61930"/>
        <dbReference type="EC" id="3.5.1.98"/>
    </reaction>
</comment>
<dbReference type="HOGENOM" id="CLU_007727_7_4_1"/>
<keyword evidence="7" id="KW-0804">Transcription</keyword>
<dbReference type="InterPro" id="IPR037138">
    <property type="entry name" value="His_deacetylse_dom_sf"/>
</dbReference>
<evidence type="ECO:0000256" key="6">
    <source>
        <dbReference type="ARBA" id="ARBA00023015"/>
    </source>
</evidence>
<dbReference type="PANTHER" id="PTHR10625:SF44">
    <property type="entry name" value="HISTONE DEACETYLASE 19"/>
    <property type="match status" value="1"/>
</dbReference>
<dbReference type="GO" id="GO:0141221">
    <property type="term" value="F:histone deacetylase activity, hydrolytic mechanism"/>
    <property type="evidence" value="ECO:0007669"/>
    <property type="project" value="UniProtKB-EC"/>
</dbReference>
<feature type="domain" description="Histone deacetylase" evidence="12">
    <location>
        <begin position="38"/>
        <end position="326"/>
    </location>
</feature>
<dbReference type="PRINTS" id="PR01270">
    <property type="entry name" value="HDASUPER"/>
</dbReference>
<dbReference type="STRING" id="88036.D8QP89"/>
<dbReference type="AlphaFoldDB" id="D8QP89"/>
<dbReference type="InterPro" id="IPR003084">
    <property type="entry name" value="HDAC_I/II"/>
</dbReference>
<evidence type="ECO:0000256" key="11">
    <source>
        <dbReference type="SAM" id="MobiDB-lite"/>
    </source>
</evidence>
<dbReference type="InParanoid" id="D8QP89"/>
<evidence type="ECO:0000256" key="8">
    <source>
        <dbReference type="ARBA" id="ARBA00023242"/>
    </source>
</evidence>
<accession>D8QP89</accession>
<keyword evidence="4" id="KW-0378">Hydrolase</keyword>
<dbReference type="SUPFAM" id="SSF52768">
    <property type="entry name" value="Arginase/deacetylase"/>
    <property type="match status" value="1"/>
</dbReference>
<dbReference type="PRINTS" id="PR01271">
    <property type="entry name" value="HISDACETLASE"/>
</dbReference>
<keyword evidence="14" id="KW-1185">Reference proteome</keyword>
<keyword evidence="6" id="KW-0805">Transcription regulation</keyword>
<dbReference type="GO" id="GO:0004407">
    <property type="term" value="F:histone deacetylase activity"/>
    <property type="evidence" value="ECO:0000318"/>
    <property type="project" value="GO_Central"/>
</dbReference>
<dbReference type="Gene3D" id="3.40.800.20">
    <property type="entry name" value="Histone deacetylase domain"/>
    <property type="match status" value="1"/>
</dbReference>
<evidence type="ECO:0000256" key="3">
    <source>
        <dbReference type="ARBA" id="ARBA00022491"/>
    </source>
</evidence>
<gene>
    <name evidence="13" type="ORF">SELMODRAFT_74186</name>
</gene>
<dbReference type="GO" id="GO:0000118">
    <property type="term" value="C:histone deacetylase complex"/>
    <property type="evidence" value="ECO:0000318"/>
    <property type="project" value="GO_Central"/>
</dbReference>
<dbReference type="InterPro" id="IPR023696">
    <property type="entry name" value="Ureohydrolase_dom_sf"/>
</dbReference>
<dbReference type="Pfam" id="PF00850">
    <property type="entry name" value="Hist_deacetyl"/>
    <property type="match status" value="1"/>
</dbReference>
<evidence type="ECO:0000256" key="9">
    <source>
        <dbReference type="ARBA" id="ARBA00048287"/>
    </source>
</evidence>
<reference evidence="13 14" key="1">
    <citation type="journal article" date="2011" name="Science">
        <title>The Selaginella genome identifies genetic changes associated with the evolution of vascular plants.</title>
        <authorList>
            <person name="Banks J.A."/>
            <person name="Nishiyama T."/>
            <person name="Hasebe M."/>
            <person name="Bowman J.L."/>
            <person name="Gribskov M."/>
            <person name="dePamphilis C."/>
            <person name="Albert V.A."/>
            <person name="Aono N."/>
            <person name="Aoyama T."/>
            <person name="Ambrose B.A."/>
            <person name="Ashton N.W."/>
            <person name="Axtell M.J."/>
            <person name="Barker E."/>
            <person name="Barker M.S."/>
            <person name="Bennetzen J.L."/>
            <person name="Bonawitz N.D."/>
            <person name="Chapple C."/>
            <person name="Cheng C."/>
            <person name="Correa L.G."/>
            <person name="Dacre M."/>
            <person name="DeBarry J."/>
            <person name="Dreyer I."/>
            <person name="Elias M."/>
            <person name="Engstrom E.M."/>
            <person name="Estelle M."/>
            <person name="Feng L."/>
            <person name="Finet C."/>
            <person name="Floyd S.K."/>
            <person name="Frommer W.B."/>
            <person name="Fujita T."/>
            <person name="Gramzow L."/>
            <person name="Gutensohn M."/>
            <person name="Harholt J."/>
            <person name="Hattori M."/>
            <person name="Heyl A."/>
            <person name="Hirai T."/>
            <person name="Hiwatashi Y."/>
            <person name="Ishikawa M."/>
            <person name="Iwata M."/>
            <person name="Karol K.G."/>
            <person name="Koehler B."/>
            <person name="Kolukisaoglu U."/>
            <person name="Kubo M."/>
            <person name="Kurata T."/>
            <person name="Lalonde S."/>
            <person name="Li K."/>
            <person name="Li Y."/>
            <person name="Litt A."/>
            <person name="Lyons E."/>
            <person name="Manning G."/>
            <person name="Maruyama T."/>
            <person name="Michael T.P."/>
            <person name="Mikami K."/>
            <person name="Miyazaki S."/>
            <person name="Morinaga S."/>
            <person name="Murata T."/>
            <person name="Mueller-Roeber B."/>
            <person name="Nelson D.R."/>
            <person name="Obara M."/>
            <person name="Oguri Y."/>
            <person name="Olmstead R.G."/>
            <person name="Onodera N."/>
            <person name="Petersen B.L."/>
            <person name="Pils B."/>
            <person name="Prigge M."/>
            <person name="Rensing S.A."/>
            <person name="Riano-Pachon D.M."/>
            <person name="Roberts A.W."/>
            <person name="Sato Y."/>
            <person name="Scheller H.V."/>
            <person name="Schulz B."/>
            <person name="Schulz C."/>
            <person name="Shakirov E.V."/>
            <person name="Shibagaki N."/>
            <person name="Shinohara N."/>
            <person name="Shippen D.E."/>
            <person name="Soerensen I."/>
            <person name="Sotooka R."/>
            <person name="Sugimoto N."/>
            <person name="Sugita M."/>
            <person name="Sumikawa N."/>
            <person name="Tanurdzic M."/>
            <person name="Theissen G."/>
            <person name="Ulvskov P."/>
            <person name="Wakazuki S."/>
            <person name="Weng J.K."/>
            <person name="Willats W.W."/>
            <person name="Wipf D."/>
            <person name="Wolf P.G."/>
            <person name="Yang L."/>
            <person name="Zimmer A.D."/>
            <person name="Zhu Q."/>
            <person name="Mitros T."/>
            <person name="Hellsten U."/>
            <person name="Loque D."/>
            <person name="Otillar R."/>
            <person name="Salamov A."/>
            <person name="Schmutz J."/>
            <person name="Shapiro H."/>
            <person name="Lindquist E."/>
            <person name="Lucas S."/>
            <person name="Rokhsar D."/>
            <person name="Grigoriev I.V."/>
        </authorList>
    </citation>
    <scope>NUCLEOTIDE SEQUENCE [LARGE SCALE GENOMIC DNA]</scope>
</reference>
<dbReference type="PANTHER" id="PTHR10625">
    <property type="entry name" value="HISTONE DEACETYLASE HDAC1-RELATED"/>
    <property type="match status" value="1"/>
</dbReference>
<dbReference type="Gramene" id="EFJ38890">
    <property type="protein sequence ID" value="EFJ38890"/>
    <property type="gene ID" value="SELMODRAFT_74186"/>
</dbReference>
<dbReference type="eggNOG" id="KOG1342">
    <property type="taxonomic scope" value="Eukaryota"/>
</dbReference>
<organism evidence="14">
    <name type="scientific">Selaginella moellendorffii</name>
    <name type="common">Spikemoss</name>
    <dbReference type="NCBI Taxonomy" id="88036"/>
    <lineage>
        <taxon>Eukaryota</taxon>
        <taxon>Viridiplantae</taxon>
        <taxon>Streptophyta</taxon>
        <taxon>Embryophyta</taxon>
        <taxon>Tracheophyta</taxon>
        <taxon>Lycopodiopsida</taxon>
        <taxon>Selaginellales</taxon>
        <taxon>Selaginellaceae</taxon>
        <taxon>Selaginella</taxon>
    </lineage>
</organism>
<protein>
    <recommendedName>
        <fullName evidence="2">histone deacetylase</fullName>
        <ecNumber evidence="2">3.5.1.98</ecNumber>
    </recommendedName>
</protein>
<feature type="region of interest" description="Disordered" evidence="11">
    <location>
        <begin position="425"/>
        <end position="459"/>
    </location>
</feature>
<dbReference type="EMBL" id="GL377565">
    <property type="protein sequence ID" value="EFJ38890.1"/>
    <property type="molecule type" value="Genomic_DNA"/>
</dbReference>
<dbReference type="OrthoDB" id="1918432at2759"/>
<name>D8QP89_SELML</name>
<evidence type="ECO:0000313" key="14">
    <source>
        <dbReference type="Proteomes" id="UP000001514"/>
    </source>
</evidence>
<dbReference type="KEGG" id="smo:SELMODRAFT_74186"/>
<evidence type="ECO:0000256" key="7">
    <source>
        <dbReference type="ARBA" id="ARBA00023163"/>
    </source>
</evidence>
<evidence type="ECO:0000256" key="10">
    <source>
        <dbReference type="ARBA" id="ARBA00061569"/>
    </source>
</evidence>
<dbReference type="GO" id="GO:0040029">
    <property type="term" value="P:epigenetic regulation of gene expression"/>
    <property type="evidence" value="ECO:0000318"/>
    <property type="project" value="GO_Central"/>
</dbReference>
<keyword evidence="3" id="KW-0678">Repressor</keyword>
<dbReference type="OMA" id="WIACDEE"/>
<sequence length="488" mass="54894">MDGSGNSLAGSVGGDGSKRRVSYFYDPEVGNYYYGQGHPMKPHRMRMTHSLLVHYGLHLKMEVVEPFRARDKDLCKFHADDYVDFLKQVTPETQQEFAKVLKRFNVGEDCPVFDGLYSFCQMYTGGSVGGAVRLNTNRSDIAINWSGGLHHAKKCEASGFCYVNDIVLAILELLKQHQRVLYIDIDVHHGDGVEEAFYTTDRVMTVSFHKFGDFFPGTGDLRDVGHGKGKYYSVNVPLNEGIDDESYQRLFKPVISKVMEVYQPGAIVLQCGADSLSGDRLGCFNLSVKGHAECVRFVRSFNVPLLLVGGGGYTVRNVARCWCYETGVAVGVELENQMPYNDYYEYFGPEYTLLVPASNKENANSPEYLDSLRQQLLENISKLQHAPSVPFYERPPDMEPGEEMVLMSFEIPELLLTLCSFQEENDADARPTKPKPGVWNGEPVDSDSEGEGDVHRQRLPKQELDFISRFVSKNPSSFQSPEKMPLID</sequence>
<evidence type="ECO:0000256" key="4">
    <source>
        <dbReference type="ARBA" id="ARBA00022801"/>
    </source>
</evidence>
<evidence type="ECO:0000313" key="13">
    <source>
        <dbReference type="EMBL" id="EFJ38890.1"/>
    </source>
</evidence>
<comment type="similarity">
    <text evidence="10">Belongs to the histone deacetylase family. HD Type 1 subfamily.</text>
</comment>
<evidence type="ECO:0000259" key="12">
    <source>
        <dbReference type="Pfam" id="PF00850"/>
    </source>
</evidence>